<evidence type="ECO:0000256" key="5">
    <source>
        <dbReference type="ARBA" id="ARBA00022491"/>
    </source>
</evidence>
<keyword evidence="10 11" id="KW-0804">Transcription</keyword>
<evidence type="ECO:0000256" key="9">
    <source>
        <dbReference type="ARBA" id="ARBA00023125"/>
    </source>
</evidence>
<accession>A0A6B9FNN2</accession>
<name>A0A6B9FNN2_9HYPH</name>
<dbReference type="GO" id="GO:0008270">
    <property type="term" value="F:zinc ion binding"/>
    <property type="evidence" value="ECO:0007669"/>
    <property type="project" value="TreeGrafter"/>
</dbReference>
<evidence type="ECO:0000256" key="1">
    <source>
        <dbReference type="ARBA" id="ARBA00004496"/>
    </source>
</evidence>
<evidence type="ECO:0000256" key="7">
    <source>
        <dbReference type="ARBA" id="ARBA00022833"/>
    </source>
</evidence>
<dbReference type="GO" id="GO:0045892">
    <property type="term" value="P:negative regulation of DNA-templated transcription"/>
    <property type="evidence" value="ECO:0007669"/>
    <property type="project" value="TreeGrafter"/>
</dbReference>
<protein>
    <recommendedName>
        <fullName evidence="3 11">Ferric uptake regulation protein</fullName>
    </recommendedName>
</protein>
<gene>
    <name evidence="11" type="primary">fur</name>
    <name evidence="12" type="ORF">MMSR116_18250</name>
</gene>
<evidence type="ECO:0000256" key="11">
    <source>
        <dbReference type="RuleBase" id="RU364037"/>
    </source>
</evidence>
<dbReference type="InterPro" id="IPR036390">
    <property type="entry name" value="WH_DNA-bd_sf"/>
</dbReference>
<dbReference type="CDD" id="cd07153">
    <property type="entry name" value="Fur_like"/>
    <property type="match status" value="1"/>
</dbReference>
<dbReference type="GO" id="GO:0005737">
    <property type="term" value="C:cytoplasm"/>
    <property type="evidence" value="ECO:0007669"/>
    <property type="project" value="UniProtKB-SubCell"/>
</dbReference>
<keyword evidence="5 11" id="KW-0678">Repressor</keyword>
<dbReference type="PANTHER" id="PTHR33202">
    <property type="entry name" value="ZINC UPTAKE REGULATION PROTEIN"/>
    <property type="match status" value="1"/>
</dbReference>
<evidence type="ECO:0000256" key="3">
    <source>
        <dbReference type="ARBA" id="ARBA00020910"/>
    </source>
</evidence>
<evidence type="ECO:0000256" key="8">
    <source>
        <dbReference type="ARBA" id="ARBA00023015"/>
    </source>
</evidence>
<keyword evidence="8 11" id="KW-0805">Transcription regulation</keyword>
<dbReference type="PANTHER" id="PTHR33202:SF7">
    <property type="entry name" value="FERRIC UPTAKE REGULATION PROTEIN"/>
    <property type="match status" value="1"/>
</dbReference>
<comment type="subunit">
    <text evidence="11">Homodimer.</text>
</comment>
<comment type="similarity">
    <text evidence="2 11">Belongs to the Fur family.</text>
</comment>
<evidence type="ECO:0000256" key="6">
    <source>
        <dbReference type="ARBA" id="ARBA00022723"/>
    </source>
</evidence>
<dbReference type="Proteomes" id="UP000012488">
    <property type="component" value="Chromosome"/>
</dbReference>
<dbReference type="RefSeq" id="WP_158168970.1">
    <property type="nucleotide sequence ID" value="NZ_CP043538.1"/>
</dbReference>
<comment type="subcellular location">
    <subcellularLocation>
        <location evidence="1 11">Cytoplasm</location>
    </subcellularLocation>
</comment>
<dbReference type="InterPro" id="IPR002481">
    <property type="entry name" value="FUR"/>
</dbReference>
<dbReference type="OrthoDB" id="9800477at2"/>
<organism evidence="12 13">
    <name type="scientific">Methylobacterium mesophilicum SR1.6/6</name>
    <dbReference type="NCBI Taxonomy" id="908290"/>
    <lineage>
        <taxon>Bacteria</taxon>
        <taxon>Pseudomonadati</taxon>
        <taxon>Pseudomonadota</taxon>
        <taxon>Alphaproteobacteria</taxon>
        <taxon>Hyphomicrobiales</taxon>
        <taxon>Methylobacteriaceae</taxon>
        <taxon>Methylobacterium</taxon>
    </lineage>
</organism>
<dbReference type="GO" id="GO:0000976">
    <property type="term" value="F:transcription cis-regulatory region binding"/>
    <property type="evidence" value="ECO:0007669"/>
    <property type="project" value="TreeGrafter"/>
</dbReference>
<dbReference type="NCBIfam" id="NF045678">
    <property type="entry name" value="TransRegIrrA"/>
    <property type="match status" value="1"/>
</dbReference>
<dbReference type="Gene3D" id="1.10.10.10">
    <property type="entry name" value="Winged helix-like DNA-binding domain superfamily/Winged helix DNA-binding domain"/>
    <property type="match status" value="1"/>
</dbReference>
<dbReference type="InterPro" id="IPR036388">
    <property type="entry name" value="WH-like_DNA-bd_sf"/>
</dbReference>
<reference evidence="12 13" key="1">
    <citation type="journal article" date="2012" name="Genet. Mol. Biol.">
        <title>Analysis of 16S rRNA and mxaF genes revealing insights into Methylobacterium niche-specific plant association.</title>
        <authorList>
            <person name="Dourado M.N."/>
            <person name="Andreote F.D."/>
            <person name="Dini-Andreote F."/>
            <person name="Conti R."/>
            <person name="Araujo J.M."/>
            <person name="Araujo W.L."/>
        </authorList>
    </citation>
    <scope>NUCLEOTIDE SEQUENCE [LARGE SCALE GENOMIC DNA]</scope>
    <source>
        <strain evidence="12 13">SR1.6/6</strain>
    </source>
</reference>
<dbReference type="AlphaFoldDB" id="A0A6B9FNN2"/>
<dbReference type="KEGG" id="mmes:MMSR116_18250"/>
<keyword evidence="11" id="KW-0408">Iron</keyword>
<evidence type="ECO:0000256" key="4">
    <source>
        <dbReference type="ARBA" id="ARBA00022490"/>
    </source>
</evidence>
<keyword evidence="7 11" id="KW-0862">Zinc</keyword>
<keyword evidence="4 11" id="KW-0963">Cytoplasm</keyword>
<dbReference type="GO" id="GO:0003700">
    <property type="term" value="F:DNA-binding transcription factor activity"/>
    <property type="evidence" value="ECO:0007669"/>
    <property type="project" value="UniProtKB-UniRule"/>
</dbReference>
<dbReference type="GO" id="GO:1900376">
    <property type="term" value="P:regulation of secondary metabolite biosynthetic process"/>
    <property type="evidence" value="ECO:0007669"/>
    <property type="project" value="TreeGrafter"/>
</dbReference>
<reference evidence="12 13" key="2">
    <citation type="journal article" date="2013" name="Genome Announc.">
        <title>Draft Genome Sequence of Methylobacterium mesophilicum Strain SR1.6/6, Isolated from Citrus sinensis.</title>
        <authorList>
            <person name="Marinho Almeida D."/>
            <person name="Dini-Andreote F."/>
            <person name="Camargo Neves A.A."/>
            <person name="Juca Ramos R.T."/>
            <person name="Andreote F.D."/>
            <person name="Carneiro A.R."/>
            <person name="Oliveira de Souza Lima A."/>
            <person name="Caracciolo Gomes de Sa P.H."/>
            <person name="Ribeiro Barbosa M.S."/>
            <person name="Araujo W.L."/>
            <person name="Silva A."/>
        </authorList>
    </citation>
    <scope>NUCLEOTIDE SEQUENCE [LARGE SCALE GENOMIC DNA]</scope>
    <source>
        <strain evidence="12 13">SR1.6/6</strain>
    </source>
</reference>
<dbReference type="Pfam" id="PF01475">
    <property type="entry name" value="FUR"/>
    <property type="match status" value="1"/>
</dbReference>
<dbReference type="FunFam" id="1.10.10.10:FF:000007">
    <property type="entry name" value="Ferric uptake regulation protein"/>
    <property type="match status" value="1"/>
</dbReference>
<sequence>MLKPTDRSNALTVLPPDSGCPLAALRTRLRRVGLRPTRQRLSLGWLLFAHGDRHVTAEMLYDEAISAKVLISLATVYNTLRQFTDAGLLRQLSFDGTKAYFDTNTSEHHHFYLDEEDRVIDMPDFNVVMNSIPMPPEGMEVQQIEIIVRLKKRQALPKLQSRQSI</sequence>
<evidence type="ECO:0000313" key="12">
    <source>
        <dbReference type="EMBL" id="QGY03612.1"/>
    </source>
</evidence>
<dbReference type="SUPFAM" id="SSF46785">
    <property type="entry name" value="Winged helix' DNA-binding domain"/>
    <property type="match status" value="1"/>
</dbReference>
<proteinExistence type="inferred from homology"/>
<evidence type="ECO:0000313" key="13">
    <source>
        <dbReference type="Proteomes" id="UP000012488"/>
    </source>
</evidence>
<evidence type="ECO:0000256" key="10">
    <source>
        <dbReference type="ARBA" id="ARBA00023163"/>
    </source>
</evidence>
<keyword evidence="6 11" id="KW-0479">Metal-binding</keyword>
<dbReference type="NCBIfam" id="NF045677">
    <property type="entry name" value="FeRespRegIrr"/>
    <property type="match status" value="1"/>
</dbReference>
<dbReference type="EMBL" id="CP043538">
    <property type="protein sequence ID" value="QGY03612.1"/>
    <property type="molecule type" value="Genomic_DNA"/>
</dbReference>
<evidence type="ECO:0000256" key="2">
    <source>
        <dbReference type="ARBA" id="ARBA00007957"/>
    </source>
</evidence>
<keyword evidence="9 11" id="KW-0238">DNA-binding</keyword>